<gene>
    <name evidence="1" type="ORF">F511_18693</name>
</gene>
<accession>A0A2Z7B6L1</accession>
<dbReference type="EMBL" id="KV009375">
    <property type="protein sequence ID" value="KZV29425.1"/>
    <property type="molecule type" value="Genomic_DNA"/>
</dbReference>
<reference evidence="1 2" key="1">
    <citation type="journal article" date="2015" name="Proc. Natl. Acad. Sci. U.S.A.">
        <title>The resurrection genome of Boea hygrometrica: A blueprint for survival of dehydration.</title>
        <authorList>
            <person name="Xiao L."/>
            <person name="Yang G."/>
            <person name="Zhang L."/>
            <person name="Yang X."/>
            <person name="Zhao S."/>
            <person name="Ji Z."/>
            <person name="Zhou Q."/>
            <person name="Hu M."/>
            <person name="Wang Y."/>
            <person name="Chen M."/>
            <person name="Xu Y."/>
            <person name="Jin H."/>
            <person name="Xiao X."/>
            <person name="Hu G."/>
            <person name="Bao F."/>
            <person name="Hu Y."/>
            <person name="Wan P."/>
            <person name="Li L."/>
            <person name="Deng X."/>
            <person name="Kuang T."/>
            <person name="Xiang C."/>
            <person name="Zhu J.K."/>
            <person name="Oliver M.J."/>
            <person name="He Y."/>
        </authorList>
    </citation>
    <scope>NUCLEOTIDE SEQUENCE [LARGE SCALE GENOMIC DNA]</scope>
    <source>
        <strain evidence="2">cv. XS01</strain>
    </source>
</reference>
<evidence type="ECO:0000313" key="2">
    <source>
        <dbReference type="Proteomes" id="UP000250235"/>
    </source>
</evidence>
<organism evidence="1 2">
    <name type="scientific">Dorcoceras hygrometricum</name>
    <dbReference type="NCBI Taxonomy" id="472368"/>
    <lineage>
        <taxon>Eukaryota</taxon>
        <taxon>Viridiplantae</taxon>
        <taxon>Streptophyta</taxon>
        <taxon>Embryophyta</taxon>
        <taxon>Tracheophyta</taxon>
        <taxon>Spermatophyta</taxon>
        <taxon>Magnoliopsida</taxon>
        <taxon>eudicotyledons</taxon>
        <taxon>Gunneridae</taxon>
        <taxon>Pentapetalae</taxon>
        <taxon>asterids</taxon>
        <taxon>lamiids</taxon>
        <taxon>Lamiales</taxon>
        <taxon>Gesneriaceae</taxon>
        <taxon>Didymocarpoideae</taxon>
        <taxon>Trichosporeae</taxon>
        <taxon>Loxocarpinae</taxon>
        <taxon>Dorcoceras</taxon>
    </lineage>
</organism>
<sequence length="196" mass="22214">MRDQRISARHCLDHHATSAHDQWAMAGRHARQARMLPRAHMHAGGGGGRRHARRRRGRCATKFFLFDFKISRSDAIWHNYVLKDPSLSSDTTVGIQWRIRIPFPGAQRKSKVAPRNEGLTRSFDEYSPSARTRSPSLAQGELLATPHTKQTQLLNTKRLTSPYLLANTEALSVEYTVAVTDGIYDVMVSDYYAHIC</sequence>
<dbReference type="AlphaFoldDB" id="A0A2Z7B6L1"/>
<proteinExistence type="predicted"/>
<evidence type="ECO:0000313" key="1">
    <source>
        <dbReference type="EMBL" id="KZV29425.1"/>
    </source>
</evidence>
<name>A0A2Z7B6L1_9LAMI</name>
<dbReference type="Proteomes" id="UP000250235">
    <property type="component" value="Unassembled WGS sequence"/>
</dbReference>
<protein>
    <submittedName>
        <fullName evidence="1">Uncharacterized protein</fullName>
    </submittedName>
</protein>
<keyword evidence="2" id="KW-1185">Reference proteome</keyword>